<feature type="non-terminal residue" evidence="1">
    <location>
        <position position="107"/>
    </location>
</feature>
<sequence>MNSVNASTGFSGFELLMGRSPRVLPPLVPLPASGTRAIDVARATALEVIQQLELDTLQAADNLLEAKAGQAASANKSRSADWVLVVGDRVWLKTHRRKQDYIDKSED</sequence>
<evidence type="ECO:0000313" key="2">
    <source>
        <dbReference type="Proteomes" id="UP000054007"/>
    </source>
</evidence>
<reference evidence="1 2" key="1">
    <citation type="journal article" date="2015" name="Fungal Genet. Biol.">
        <title>Evolution of novel wood decay mechanisms in Agaricales revealed by the genome sequences of Fistulina hepatica and Cylindrobasidium torrendii.</title>
        <authorList>
            <person name="Floudas D."/>
            <person name="Held B.W."/>
            <person name="Riley R."/>
            <person name="Nagy L.G."/>
            <person name="Koehler G."/>
            <person name="Ransdell A.S."/>
            <person name="Younus H."/>
            <person name="Chow J."/>
            <person name="Chiniquy J."/>
            <person name="Lipzen A."/>
            <person name="Tritt A."/>
            <person name="Sun H."/>
            <person name="Haridas S."/>
            <person name="LaButti K."/>
            <person name="Ohm R.A."/>
            <person name="Kues U."/>
            <person name="Blanchette R.A."/>
            <person name="Grigoriev I.V."/>
            <person name="Minto R.E."/>
            <person name="Hibbett D.S."/>
        </authorList>
    </citation>
    <scope>NUCLEOTIDE SEQUENCE [LARGE SCALE GENOMIC DNA]</scope>
    <source>
        <strain evidence="1 2">FP15055 ss-10</strain>
    </source>
</reference>
<organism evidence="1 2">
    <name type="scientific">Cylindrobasidium torrendii FP15055 ss-10</name>
    <dbReference type="NCBI Taxonomy" id="1314674"/>
    <lineage>
        <taxon>Eukaryota</taxon>
        <taxon>Fungi</taxon>
        <taxon>Dikarya</taxon>
        <taxon>Basidiomycota</taxon>
        <taxon>Agaricomycotina</taxon>
        <taxon>Agaricomycetes</taxon>
        <taxon>Agaricomycetidae</taxon>
        <taxon>Agaricales</taxon>
        <taxon>Marasmiineae</taxon>
        <taxon>Physalacriaceae</taxon>
        <taxon>Cylindrobasidium</taxon>
    </lineage>
</organism>
<evidence type="ECO:0000313" key="1">
    <source>
        <dbReference type="EMBL" id="KIY62478.1"/>
    </source>
</evidence>
<accession>A0A0D7AVR6</accession>
<protein>
    <submittedName>
        <fullName evidence="1">Uncharacterized protein</fullName>
    </submittedName>
</protein>
<name>A0A0D7AVR6_9AGAR</name>
<dbReference type="Proteomes" id="UP000054007">
    <property type="component" value="Unassembled WGS sequence"/>
</dbReference>
<dbReference type="OrthoDB" id="3268967at2759"/>
<keyword evidence="2" id="KW-1185">Reference proteome</keyword>
<proteinExistence type="predicted"/>
<dbReference type="STRING" id="1314674.A0A0D7AVR6"/>
<gene>
    <name evidence="1" type="ORF">CYLTODRAFT_332773</name>
</gene>
<dbReference type="AlphaFoldDB" id="A0A0D7AVR6"/>
<dbReference type="EMBL" id="KN880781">
    <property type="protein sequence ID" value="KIY62478.1"/>
    <property type="molecule type" value="Genomic_DNA"/>
</dbReference>